<dbReference type="InterPro" id="IPR052039">
    <property type="entry name" value="Caspase-related_regulators"/>
</dbReference>
<keyword evidence="4" id="KW-1185">Reference proteome</keyword>
<proteinExistence type="predicted"/>
<dbReference type="Gene3D" id="3.40.50.1460">
    <property type="match status" value="1"/>
</dbReference>
<evidence type="ECO:0000313" key="4">
    <source>
        <dbReference type="Proteomes" id="UP000494245"/>
    </source>
</evidence>
<dbReference type="Proteomes" id="UP000494245">
    <property type="component" value="Unassembled WGS sequence"/>
</dbReference>
<dbReference type="InterPro" id="IPR011600">
    <property type="entry name" value="Pept_C14_caspase"/>
</dbReference>
<dbReference type="EMBL" id="BLTE01000001">
    <property type="protein sequence ID" value="GFK92252.1"/>
    <property type="molecule type" value="Genomic_DNA"/>
</dbReference>
<protein>
    <recommendedName>
        <fullName evidence="2">Peptidase C14 caspase domain-containing protein</fullName>
    </recommendedName>
</protein>
<feature type="domain" description="Peptidase C14 caspase" evidence="2">
    <location>
        <begin position="52"/>
        <end position="210"/>
    </location>
</feature>
<organism evidence="3 4">
    <name type="scientific">Fundidesulfovibrio magnetotacticus</name>
    <dbReference type="NCBI Taxonomy" id="2730080"/>
    <lineage>
        <taxon>Bacteria</taxon>
        <taxon>Pseudomonadati</taxon>
        <taxon>Thermodesulfobacteriota</taxon>
        <taxon>Desulfovibrionia</taxon>
        <taxon>Desulfovibrionales</taxon>
        <taxon>Desulfovibrionaceae</taxon>
        <taxon>Fundidesulfovibrio</taxon>
    </lineage>
</organism>
<dbReference type="AlphaFoldDB" id="A0A6V8LHR0"/>
<dbReference type="SUPFAM" id="SSF52129">
    <property type="entry name" value="Caspase-like"/>
    <property type="match status" value="1"/>
</dbReference>
<reference evidence="3 4" key="1">
    <citation type="submission" date="2020-04" db="EMBL/GenBank/DDBJ databases">
        <authorList>
            <consortium name="Desulfovibrio sp. FSS-1 genome sequencing consortium"/>
            <person name="Shimoshige H."/>
            <person name="Kobayashi H."/>
            <person name="Maekawa T."/>
        </authorList>
    </citation>
    <scope>NUCLEOTIDE SEQUENCE [LARGE SCALE GENOMIC DNA]</scope>
    <source>
        <strain evidence="3 4">SIID29052-01</strain>
    </source>
</reference>
<feature type="chain" id="PRO_5028925846" description="Peptidase C14 caspase domain-containing protein" evidence="1">
    <location>
        <begin position="34"/>
        <end position="599"/>
    </location>
</feature>
<dbReference type="RefSeq" id="WP_173080219.1">
    <property type="nucleotide sequence ID" value="NZ_BLTE01000001.1"/>
</dbReference>
<dbReference type="PANTHER" id="PTHR22576:SF37">
    <property type="entry name" value="MUCOSA-ASSOCIATED LYMPHOID TISSUE LYMPHOMA TRANSLOCATION PROTEIN 1"/>
    <property type="match status" value="1"/>
</dbReference>
<reference evidence="3 4" key="2">
    <citation type="submission" date="2020-05" db="EMBL/GenBank/DDBJ databases">
        <title>Draft genome sequence of Desulfovibrio sp. strainFSS-1.</title>
        <authorList>
            <person name="Shimoshige H."/>
            <person name="Kobayashi H."/>
            <person name="Maekawa T."/>
        </authorList>
    </citation>
    <scope>NUCLEOTIDE SEQUENCE [LARGE SCALE GENOMIC DNA]</scope>
    <source>
        <strain evidence="3 4">SIID29052-01</strain>
    </source>
</reference>
<feature type="signal peptide" evidence="1">
    <location>
        <begin position="1"/>
        <end position="33"/>
    </location>
</feature>
<comment type="caution">
    <text evidence="3">The sequence shown here is derived from an EMBL/GenBank/DDBJ whole genome shotgun (WGS) entry which is preliminary data.</text>
</comment>
<dbReference type="PANTHER" id="PTHR22576">
    <property type="entry name" value="MUCOSA ASSOCIATED LYMPHOID TISSUE LYMPHOMA TRANSLOCATION PROTEIN 1/PARACASPASE"/>
    <property type="match status" value="1"/>
</dbReference>
<dbReference type="Pfam" id="PF00656">
    <property type="entry name" value="Peptidase_C14"/>
    <property type="match status" value="1"/>
</dbReference>
<dbReference type="GO" id="GO:0006508">
    <property type="term" value="P:proteolysis"/>
    <property type="evidence" value="ECO:0007669"/>
    <property type="project" value="InterPro"/>
</dbReference>
<evidence type="ECO:0000313" key="3">
    <source>
        <dbReference type="EMBL" id="GFK92252.1"/>
    </source>
</evidence>
<sequence length="599" mass="67292">MRRTSCRSLVRLNRMACFAVLALVLLTPLAAHAGVIIQSKDGSDAVTYAGSHALLIGQAAYKGGWARLDSVAAELEQVGEALKRQDFQVETLKDADAATLRAKIKDFIDRNGYTKDNRLLLYYSGHGYSRNNNQMGYIVPVDAPLPEKDERGFLSKAVSMNQVQTWCREMEARHVLFVFDSCFSGTIFKSRASGLMRDVISQKVSRPVRQFITAGSASETVPGKSVFTPFFVRGIDGAADLDKDGYVTAAELGIYLQKEVPEAFRGQTPQYGKLQDPDFDEGEFVFAPESLRGQVEQQKKYYREFLQRQAEQLAIYNCKWMIAGLIYGFDRWHKDYLFEPESDFGEMARAAFNLKGFVRDQLIYDPEKGVAYCSGHVVLPDKIGHNYKDGRVDGIGLGTARTEMMYKINAMKVAVQGAYWEALEAVGKINANFYWLDHSAPVFDEKSNLLNDIAQNLGRFQVVPGESWKELRSLYIAACFGLTLDARPDLCYRGHGALEEVLKEQQTAYGSYWDAMRDINKMVSGARIPPYVLGIHMRDFDIHAPNRTWGWDENGNTFMRLYVDLSSLKSRFGEDVTEALWSAKESSLVEVVGRGANSD</sequence>
<keyword evidence="1" id="KW-0732">Signal</keyword>
<evidence type="ECO:0000259" key="2">
    <source>
        <dbReference type="Pfam" id="PF00656"/>
    </source>
</evidence>
<evidence type="ECO:0000256" key="1">
    <source>
        <dbReference type="SAM" id="SignalP"/>
    </source>
</evidence>
<dbReference type="GO" id="GO:0004197">
    <property type="term" value="F:cysteine-type endopeptidase activity"/>
    <property type="evidence" value="ECO:0007669"/>
    <property type="project" value="InterPro"/>
</dbReference>
<gene>
    <name evidence="3" type="ORF">NNJEOMEG_00074</name>
</gene>
<dbReference type="InterPro" id="IPR029030">
    <property type="entry name" value="Caspase-like_dom_sf"/>
</dbReference>
<dbReference type="InterPro" id="IPR018247">
    <property type="entry name" value="EF_Hand_1_Ca_BS"/>
</dbReference>
<name>A0A6V8LHR0_9BACT</name>
<dbReference type="PROSITE" id="PS00018">
    <property type="entry name" value="EF_HAND_1"/>
    <property type="match status" value="1"/>
</dbReference>
<accession>A0A6V8LHR0</accession>